<comment type="function">
    <text evidence="7">Lysosomal thiol reductase that can reduce protein disulfide bonds. May facilitate the complete unfolding of proteins destined for lysosomal degradation. Plays an important role in antigen processing. Facilitates the generation of MHC class II-restricted epitodes from disulfide bond-containing antigen by the endocytic reduction of disulfide bonds. Also facilitates MHC class I-restricted recognition of exogenous antigens containing disulfide bonds by CD8+ T-cells or crosspresentation.</text>
</comment>
<evidence type="ECO:0000313" key="11">
    <source>
        <dbReference type="Proteomes" id="UP000695026"/>
    </source>
</evidence>
<keyword evidence="8" id="KW-0458">Lysosome</keyword>
<keyword evidence="8" id="KW-0391">Immunity</keyword>
<evidence type="ECO:0000256" key="3">
    <source>
        <dbReference type="ARBA" id="ARBA00022525"/>
    </source>
</evidence>
<dbReference type="CTD" id="10437"/>
<dbReference type="RefSeq" id="XP_007424545.2">
    <property type="nucleotide sequence ID" value="XM_007424483.3"/>
</dbReference>
<keyword evidence="6 8" id="KW-0325">Glycoprotein</keyword>
<comment type="similarity">
    <text evidence="1 8">Belongs to the GILT family.</text>
</comment>
<sequence>MGGWLLLLVAGSLWASLGEGGSPTCGYPPQLWCSSSEIARACQAEKHCAKWIPSSPQANSVSVSLYYESLCPACRQFLVMTLFPTWLMLNNIMNVTLVPYGNAKESKEAAKWHFECQHGEDECLGNMIETCLTHLHPRVAFVLIFCMESSIDVIHNLPLCLKLYAPEISLANITACVNGDLGNKLMHENAKLTRALQPSHEYVPWILINGVHTDKLQTQAEESLFELVCKLYKGDLPPACRQPKELSLLPLPPNYTFLRK</sequence>
<keyword evidence="8" id="KW-0560">Oxidoreductase</keyword>
<dbReference type="InterPro" id="IPR003119">
    <property type="entry name" value="SAP_A"/>
</dbReference>
<feature type="signal peptide" evidence="9">
    <location>
        <begin position="1"/>
        <end position="20"/>
    </location>
</feature>
<evidence type="ECO:0000256" key="2">
    <source>
        <dbReference type="ARBA" id="ARBA00011615"/>
    </source>
</evidence>
<dbReference type="GO" id="GO:0005764">
    <property type="term" value="C:lysosome"/>
    <property type="evidence" value="ECO:0007669"/>
    <property type="project" value="UniProtKB-SubCell"/>
</dbReference>
<dbReference type="Proteomes" id="UP000695026">
    <property type="component" value="Unplaced"/>
</dbReference>
<keyword evidence="5 8" id="KW-1015">Disulfide bond</keyword>
<dbReference type="KEGG" id="pbi:103055513"/>
<comment type="subcellular location">
    <subcellularLocation>
        <location evidence="8">Secreted</location>
    </subcellularLocation>
    <subcellularLocation>
        <location evidence="8">Lysosome</location>
    </subcellularLocation>
</comment>
<feature type="domain" description="Saposin A-type" evidence="10">
    <location>
        <begin position="18"/>
        <end position="58"/>
    </location>
</feature>
<proteinExistence type="inferred from homology"/>
<dbReference type="GO" id="GO:0002376">
    <property type="term" value="P:immune system process"/>
    <property type="evidence" value="ECO:0007669"/>
    <property type="project" value="UniProtKB-KW"/>
</dbReference>
<reference evidence="12" key="1">
    <citation type="submission" date="2025-08" db="UniProtKB">
        <authorList>
            <consortium name="RefSeq"/>
        </authorList>
    </citation>
    <scope>IDENTIFICATION</scope>
    <source>
        <tissue evidence="12">Liver</tissue>
    </source>
</reference>
<evidence type="ECO:0000256" key="7">
    <source>
        <dbReference type="ARBA" id="ARBA00059163"/>
    </source>
</evidence>
<dbReference type="OrthoDB" id="958254at2759"/>
<dbReference type="PANTHER" id="PTHR13234:SF8">
    <property type="entry name" value="GAMMA-INTERFERON-INDUCIBLE LYSOSOMAL THIOL REDUCTASE"/>
    <property type="match status" value="1"/>
</dbReference>
<evidence type="ECO:0000256" key="4">
    <source>
        <dbReference type="ARBA" id="ARBA00022729"/>
    </source>
</evidence>
<evidence type="ECO:0000313" key="12">
    <source>
        <dbReference type="RefSeq" id="XP_007424545.2"/>
    </source>
</evidence>
<dbReference type="Pfam" id="PF03227">
    <property type="entry name" value="GILT"/>
    <property type="match status" value="1"/>
</dbReference>
<dbReference type="OMA" id="SHKEVCF"/>
<dbReference type="PANTHER" id="PTHR13234">
    <property type="entry name" value="GAMMA-INTERFERON INDUCIBLE LYSOSOMAL THIOL REDUCTASE GILT"/>
    <property type="match status" value="1"/>
</dbReference>
<keyword evidence="11" id="KW-1185">Reference proteome</keyword>
<evidence type="ECO:0000256" key="8">
    <source>
        <dbReference type="RuleBase" id="RU369109"/>
    </source>
</evidence>
<keyword evidence="4 8" id="KW-0732">Signal</keyword>
<keyword evidence="8" id="KW-0676">Redox-active center</keyword>
<gene>
    <name evidence="12" type="primary">IFI30</name>
</gene>
<comment type="function">
    <text evidence="8">Lysosomal thiol reductase that can reduce protein disulfide bonds. Facilitates the complete unfolding of proteins destined for lysosomal degradation. Plays an important role in antigen processing.</text>
</comment>
<evidence type="ECO:0000256" key="1">
    <source>
        <dbReference type="ARBA" id="ARBA00005679"/>
    </source>
</evidence>
<dbReference type="EC" id="1.8.-.-" evidence="8"/>
<name>A0A9F2PM95_PYTBI</name>
<feature type="chain" id="PRO_5039912895" description="Gamma-interferon-inducible lysosomal thiol reductase" evidence="9">
    <location>
        <begin position="21"/>
        <end position="260"/>
    </location>
</feature>
<accession>A0A9F2PM95</accession>
<dbReference type="InterPro" id="IPR004911">
    <property type="entry name" value="Interferon-induced_GILT"/>
</dbReference>
<evidence type="ECO:0000259" key="10">
    <source>
        <dbReference type="PROSITE" id="PS51110"/>
    </source>
</evidence>
<dbReference type="GeneID" id="103055513"/>
<protein>
    <recommendedName>
        <fullName evidence="8">Gamma-interferon-inducible lysosomal thiol reductase</fullName>
        <ecNumber evidence="8">1.8.-.-</ecNumber>
    </recommendedName>
    <alternativeName>
        <fullName evidence="8">Gamma-interferon-inducible protein IP-30</fullName>
    </alternativeName>
</protein>
<dbReference type="PROSITE" id="PS51110">
    <property type="entry name" value="SAP_A"/>
    <property type="match status" value="1"/>
</dbReference>
<dbReference type="GO" id="GO:0005576">
    <property type="term" value="C:extracellular region"/>
    <property type="evidence" value="ECO:0007669"/>
    <property type="project" value="UniProtKB-SubCell"/>
</dbReference>
<evidence type="ECO:0000256" key="6">
    <source>
        <dbReference type="ARBA" id="ARBA00023180"/>
    </source>
</evidence>
<keyword evidence="3 8" id="KW-0964">Secreted</keyword>
<comment type="subunit">
    <text evidence="2 8">Dimer; disulfide-linked.</text>
</comment>
<dbReference type="GO" id="GO:0016671">
    <property type="term" value="F:oxidoreductase activity, acting on a sulfur group of donors, disulfide as acceptor"/>
    <property type="evidence" value="ECO:0007669"/>
    <property type="project" value="UniProtKB-UniRule"/>
</dbReference>
<evidence type="ECO:0000256" key="5">
    <source>
        <dbReference type="ARBA" id="ARBA00023157"/>
    </source>
</evidence>
<organism evidence="11 12">
    <name type="scientific">Python bivittatus</name>
    <name type="common">Burmese python</name>
    <name type="synonym">Python molurus bivittatus</name>
    <dbReference type="NCBI Taxonomy" id="176946"/>
    <lineage>
        <taxon>Eukaryota</taxon>
        <taxon>Metazoa</taxon>
        <taxon>Chordata</taxon>
        <taxon>Craniata</taxon>
        <taxon>Vertebrata</taxon>
        <taxon>Euteleostomi</taxon>
        <taxon>Lepidosauria</taxon>
        <taxon>Squamata</taxon>
        <taxon>Bifurcata</taxon>
        <taxon>Unidentata</taxon>
        <taxon>Episquamata</taxon>
        <taxon>Toxicofera</taxon>
        <taxon>Serpentes</taxon>
        <taxon>Henophidia</taxon>
        <taxon>Pythonidae</taxon>
        <taxon>Python</taxon>
    </lineage>
</organism>
<evidence type="ECO:0000256" key="9">
    <source>
        <dbReference type="SAM" id="SignalP"/>
    </source>
</evidence>
<dbReference type="AlphaFoldDB" id="A0A9F2PM95"/>